<comment type="caution">
    <text evidence="1">The sequence shown here is derived from an EMBL/GenBank/DDBJ whole genome shotgun (WGS) entry which is preliminary data.</text>
</comment>
<keyword evidence="2" id="KW-1185">Reference proteome</keyword>
<reference evidence="1 2" key="1">
    <citation type="submission" date="2018-03" db="EMBL/GenBank/DDBJ databases">
        <title>Genomic Encyclopedia of Archaeal and Bacterial Type Strains, Phase II (KMG-II): from individual species to whole genera.</title>
        <authorList>
            <person name="Goeker M."/>
        </authorList>
    </citation>
    <scope>NUCLEOTIDE SEQUENCE [LARGE SCALE GENOMIC DNA]</scope>
    <source>
        <strain evidence="1 2">DSM 44889</strain>
    </source>
</reference>
<dbReference type="Proteomes" id="UP000245469">
    <property type="component" value="Unassembled WGS sequence"/>
</dbReference>
<proteinExistence type="predicted"/>
<evidence type="ECO:0000313" key="1">
    <source>
        <dbReference type="EMBL" id="PWJ42456.1"/>
    </source>
</evidence>
<name>A0A315ZA42_9ACTN</name>
<dbReference type="AlphaFoldDB" id="A0A315ZA42"/>
<accession>A0A315ZA42</accession>
<evidence type="ECO:0000313" key="2">
    <source>
        <dbReference type="Proteomes" id="UP000245469"/>
    </source>
</evidence>
<sequence>VGTLTYPWLTATSASSVTPPARSVDFLSDVQHHTPAQRLGWDSKEEVHLVTSLPAEVADPATLARLARDHWSTEVVHHQRDTLHREDQRRVITETIAVNLAALRNAVLTGITLLGQASKAMMTWANAHHRNAAALIQGRVAPSPA</sequence>
<evidence type="ECO:0008006" key="3">
    <source>
        <dbReference type="Google" id="ProtNLM"/>
    </source>
</evidence>
<organism evidence="1 2">
    <name type="scientific">Quadrisphaera granulorum</name>
    <dbReference type="NCBI Taxonomy" id="317664"/>
    <lineage>
        <taxon>Bacteria</taxon>
        <taxon>Bacillati</taxon>
        <taxon>Actinomycetota</taxon>
        <taxon>Actinomycetes</taxon>
        <taxon>Kineosporiales</taxon>
        <taxon>Kineosporiaceae</taxon>
        <taxon>Quadrisphaera</taxon>
    </lineage>
</organism>
<dbReference type="EMBL" id="QGDQ01000066">
    <property type="protein sequence ID" value="PWJ42456.1"/>
    <property type="molecule type" value="Genomic_DNA"/>
</dbReference>
<feature type="non-terminal residue" evidence="1">
    <location>
        <position position="1"/>
    </location>
</feature>
<protein>
    <recommendedName>
        <fullName evidence="3">DDE family transposase</fullName>
    </recommendedName>
</protein>
<gene>
    <name evidence="1" type="ORF">BXY45_1663</name>
</gene>